<feature type="domain" description="LysM" evidence="1">
    <location>
        <begin position="24"/>
        <end position="74"/>
    </location>
</feature>
<evidence type="ECO:0000313" key="3">
    <source>
        <dbReference type="Proteomes" id="UP000191680"/>
    </source>
</evidence>
<comment type="caution">
    <text evidence="2">The sequence shown here is derived from an EMBL/GenBank/DDBJ whole genome shotgun (WGS) entry which is preliminary data.</text>
</comment>
<dbReference type="InterPro" id="IPR018392">
    <property type="entry name" value="LysM"/>
</dbReference>
<name>A0A1V6LQQ5_9FLAO</name>
<gene>
    <name evidence="2" type="ORF">BUL40_10410</name>
</gene>
<dbReference type="Proteomes" id="UP000191680">
    <property type="component" value="Unassembled WGS sequence"/>
</dbReference>
<dbReference type="AlphaFoldDB" id="A0A1V6LQQ5"/>
<evidence type="ECO:0000313" key="2">
    <source>
        <dbReference type="EMBL" id="OQD42524.1"/>
    </source>
</evidence>
<dbReference type="OrthoDB" id="936124at2"/>
<sequence>MKSSILTLFFVYSIAASYAQEQYIKVTAVAGDGVYSLLRKNGVEPTKYAKQFIALNKDLLKNDNELVLGKEYKIPYHMAMVRTVSETETVEKDNLVIPQIVPETNSLKEAIIYLVVNGPITNTNSSENFLMNLSKELMLKGATIVPIGLESQMANSTAMTVEQAMAEDPISNLDNLKAYVDRINQNYLKNRGAYQRILVVDLSKVKTSENNVAVTIFHHKKSDVGERFAFHLNEIFVNENKANSTLKYTDTFKNERNLFLARNTLPPVTLIKLETSKDAKSLILREPNILHKLITSGIEKDYSSLSLTN</sequence>
<organism evidence="2 3">
    <name type="scientific">Croceivirga radicis</name>
    <dbReference type="NCBI Taxonomy" id="1929488"/>
    <lineage>
        <taxon>Bacteria</taxon>
        <taxon>Pseudomonadati</taxon>
        <taxon>Bacteroidota</taxon>
        <taxon>Flavobacteriia</taxon>
        <taxon>Flavobacteriales</taxon>
        <taxon>Flavobacteriaceae</taxon>
        <taxon>Croceivirga</taxon>
    </lineage>
</organism>
<accession>A0A1V6LQQ5</accession>
<keyword evidence="3" id="KW-1185">Reference proteome</keyword>
<evidence type="ECO:0000259" key="1">
    <source>
        <dbReference type="PROSITE" id="PS51782"/>
    </source>
</evidence>
<dbReference type="EMBL" id="MTBC01000006">
    <property type="protein sequence ID" value="OQD42524.1"/>
    <property type="molecule type" value="Genomic_DNA"/>
</dbReference>
<proteinExistence type="predicted"/>
<dbReference type="PROSITE" id="PS51782">
    <property type="entry name" value="LYSM"/>
    <property type="match status" value="1"/>
</dbReference>
<protein>
    <recommendedName>
        <fullName evidence="1">LysM domain-containing protein</fullName>
    </recommendedName>
</protein>
<dbReference type="RefSeq" id="WP_080319210.1">
    <property type="nucleotide sequence ID" value="NZ_MTBC01000006.1"/>
</dbReference>
<reference evidence="2 3" key="1">
    <citation type="submission" date="2016-12" db="EMBL/GenBank/DDBJ databases">
        <authorList>
            <person name="Song W.-J."/>
            <person name="Kurnit D.M."/>
        </authorList>
    </citation>
    <scope>NUCLEOTIDE SEQUENCE [LARGE SCALE GENOMIC DNA]</scope>
    <source>
        <strain evidence="2 3">HSG9</strain>
    </source>
</reference>